<gene>
    <name evidence="2" type="ORF">ASPCAL05641</name>
</gene>
<sequence>MEYGTLTHVLLFQVSPIAQALHKSLIHPLGSNAKRSDHQPLTRPSLQQVPPRCEGCTTRPMQQQQQQQQQQKKETQFARSVRKSPWK</sequence>
<dbReference type="Proteomes" id="UP000054771">
    <property type="component" value="Unassembled WGS sequence"/>
</dbReference>
<reference evidence="3" key="1">
    <citation type="journal article" date="2016" name="Genome Announc.">
        <title>Draft genome sequences of fungus Aspergillus calidoustus.</title>
        <authorList>
            <person name="Horn F."/>
            <person name="Linde J."/>
            <person name="Mattern D.J."/>
            <person name="Walther G."/>
            <person name="Guthke R."/>
            <person name="Scherlach K."/>
            <person name="Martin K."/>
            <person name="Brakhage A.A."/>
            <person name="Petzke L."/>
            <person name="Valiante V."/>
        </authorList>
    </citation>
    <scope>NUCLEOTIDE SEQUENCE [LARGE SCALE GENOMIC DNA]</scope>
    <source>
        <strain evidence="3">SF006504</strain>
    </source>
</reference>
<dbReference type="EMBL" id="CDMC01000004">
    <property type="protein sequence ID" value="CEL04512.1"/>
    <property type="molecule type" value="Genomic_DNA"/>
</dbReference>
<proteinExistence type="predicted"/>
<feature type="region of interest" description="Disordered" evidence="1">
    <location>
        <begin position="30"/>
        <end position="87"/>
    </location>
</feature>
<evidence type="ECO:0000256" key="1">
    <source>
        <dbReference type="SAM" id="MobiDB-lite"/>
    </source>
</evidence>
<organism evidence="2 3">
    <name type="scientific">Aspergillus calidoustus</name>
    <dbReference type="NCBI Taxonomy" id="454130"/>
    <lineage>
        <taxon>Eukaryota</taxon>
        <taxon>Fungi</taxon>
        <taxon>Dikarya</taxon>
        <taxon>Ascomycota</taxon>
        <taxon>Pezizomycotina</taxon>
        <taxon>Eurotiomycetes</taxon>
        <taxon>Eurotiomycetidae</taxon>
        <taxon>Eurotiales</taxon>
        <taxon>Aspergillaceae</taxon>
        <taxon>Aspergillus</taxon>
        <taxon>Aspergillus subgen. Nidulantes</taxon>
    </lineage>
</organism>
<accession>A0A0U5FY78</accession>
<evidence type="ECO:0000313" key="2">
    <source>
        <dbReference type="EMBL" id="CEL04512.1"/>
    </source>
</evidence>
<dbReference type="AlphaFoldDB" id="A0A0U5FY78"/>
<evidence type="ECO:0000313" key="3">
    <source>
        <dbReference type="Proteomes" id="UP000054771"/>
    </source>
</evidence>
<protein>
    <submittedName>
        <fullName evidence="2">Uncharacterized protein</fullName>
    </submittedName>
</protein>
<name>A0A0U5FY78_ASPCI</name>
<keyword evidence="3" id="KW-1185">Reference proteome</keyword>